<dbReference type="PROSITE" id="PS51257">
    <property type="entry name" value="PROKAR_LIPOPROTEIN"/>
    <property type="match status" value="1"/>
</dbReference>
<dbReference type="Proteomes" id="UP000478208">
    <property type="component" value="Unassembled WGS sequence"/>
</dbReference>
<evidence type="ECO:0000256" key="1">
    <source>
        <dbReference type="SAM" id="SignalP"/>
    </source>
</evidence>
<feature type="chain" id="PRO_5026863936" evidence="1">
    <location>
        <begin position="23"/>
        <end position="158"/>
    </location>
</feature>
<evidence type="ECO:0000313" key="2">
    <source>
        <dbReference type="EMBL" id="MUU79677.1"/>
    </source>
</evidence>
<keyword evidence="1" id="KW-0732">Signal</keyword>
<name>A0A6L6UFV7_9FLAO</name>
<dbReference type="EMBL" id="WOWS01000007">
    <property type="protein sequence ID" value="MUU79677.1"/>
    <property type="molecule type" value="Genomic_DNA"/>
</dbReference>
<reference evidence="2 3" key="1">
    <citation type="submission" date="2019-12" db="EMBL/GenBank/DDBJ databases">
        <authorList>
            <person name="Li J."/>
        </authorList>
    </citation>
    <scope>NUCLEOTIDE SEQUENCE [LARGE SCALE GENOMIC DNA]</scope>
    <source>
        <strain evidence="2 3">HL2-2</strain>
    </source>
</reference>
<comment type="caution">
    <text evidence="2">The sequence shown here is derived from an EMBL/GenBank/DDBJ whole genome shotgun (WGS) entry which is preliminary data.</text>
</comment>
<feature type="signal peptide" evidence="1">
    <location>
        <begin position="1"/>
        <end position="22"/>
    </location>
</feature>
<accession>A0A6L6UFV7</accession>
<keyword evidence="3" id="KW-1185">Reference proteome</keyword>
<evidence type="ECO:0000313" key="3">
    <source>
        <dbReference type="Proteomes" id="UP000478208"/>
    </source>
</evidence>
<organism evidence="2 3">
    <name type="scientific">Winogradskyella endarachnes</name>
    <dbReference type="NCBI Taxonomy" id="2681965"/>
    <lineage>
        <taxon>Bacteria</taxon>
        <taxon>Pseudomonadati</taxon>
        <taxon>Bacteroidota</taxon>
        <taxon>Flavobacteriia</taxon>
        <taxon>Flavobacteriales</taxon>
        <taxon>Flavobacteriaceae</taxon>
        <taxon>Winogradskyella</taxon>
    </lineage>
</organism>
<sequence length="158" mass="17175">MKKLFYSILFLAVISSTFQSCSSDDDNGGSSLNLNDEVSIDGTIYSLDGGGYLESYGINSDGSYDWDVTLLSTSGISVYFDLNTNSEDGLVEGTYTYSETRTEFSYVYTEFYGESIDYSASEGTIVVTIDGDTVGFVFSLTAEDGSEIEGEWSGELTQ</sequence>
<dbReference type="AlphaFoldDB" id="A0A6L6UFV7"/>
<gene>
    <name evidence="2" type="ORF">GN138_14590</name>
</gene>
<dbReference type="RefSeq" id="WP_157364737.1">
    <property type="nucleotide sequence ID" value="NZ_WOWS01000007.1"/>
</dbReference>
<protein>
    <submittedName>
        <fullName evidence="2">Uncharacterized protein</fullName>
    </submittedName>
</protein>
<proteinExistence type="predicted"/>